<evidence type="ECO:0000313" key="2">
    <source>
        <dbReference type="EMBL" id="MCP2311051.1"/>
    </source>
</evidence>
<reference evidence="2 3" key="1">
    <citation type="submission" date="2022-06" db="EMBL/GenBank/DDBJ databases">
        <title>Sequencing the genomes of 1000 actinobacteria strains.</title>
        <authorList>
            <person name="Klenk H.-P."/>
        </authorList>
    </citation>
    <scope>NUCLEOTIDE SEQUENCE [LARGE SCALE GENOMIC DNA]</scope>
    <source>
        <strain evidence="2 3">DSM 41656</strain>
    </source>
</reference>
<gene>
    <name evidence="2" type="ORF">FHR36_004214</name>
</gene>
<accession>A0ABT1J2T8</accession>
<sequence length="36" mass="3940">MGRHVAATPQDPAAEHGRPGPDRTRSRFIEARRTAA</sequence>
<proteinExistence type="predicted"/>
<evidence type="ECO:0000256" key="1">
    <source>
        <dbReference type="SAM" id="MobiDB-lite"/>
    </source>
</evidence>
<feature type="region of interest" description="Disordered" evidence="1">
    <location>
        <begin position="1"/>
        <end position="36"/>
    </location>
</feature>
<evidence type="ECO:0000313" key="3">
    <source>
        <dbReference type="Proteomes" id="UP001206483"/>
    </source>
</evidence>
<feature type="compositionally biased region" description="Basic and acidic residues" evidence="1">
    <location>
        <begin position="13"/>
        <end position="36"/>
    </location>
</feature>
<dbReference type="EMBL" id="JAMZDX010000004">
    <property type="protein sequence ID" value="MCP2311051.1"/>
    <property type="molecule type" value="Genomic_DNA"/>
</dbReference>
<organism evidence="2 3">
    <name type="scientific">Kitasatospora paracochleata</name>
    <dbReference type="NCBI Taxonomy" id="58354"/>
    <lineage>
        <taxon>Bacteria</taxon>
        <taxon>Bacillati</taxon>
        <taxon>Actinomycetota</taxon>
        <taxon>Actinomycetes</taxon>
        <taxon>Kitasatosporales</taxon>
        <taxon>Streptomycetaceae</taxon>
        <taxon>Kitasatospora</taxon>
    </lineage>
</organism>
<name>A0ABT1J2T8_9ACTN</name>
<comment type="caution">
    <text evidence="2">The sequence shown here is derived from an EMBL/GenBank/DDBJ whole genome shotgun (WGS) entry which is preliminary data.</text>
</comment>
<dbReference type="Proteomes" id="UP001206483">
    <property type="component" value="Unassembled WGS sequence"/>
</dbReference>
<protein>
    <submittedName>
        <fullName evidence="2">Uncharacterized protein</fullName>
    </submittedName>
</protein>
<keyword evidence="3" id="KW-1185">Reference proteome</keyword>